<keyword evidence="3 5" id="KW-1133">Transmembrane helix</keyword>
<feature type="transmembrane region" description="Helical" evidence="5">
    <location>
        <begin position="21"/>
        <end position="41"/>
    </location>
</feature>
<feature type="transmembrane region" description="Helical" evidence="5">
    <location>
        <begin position="310"/>
        <end position="333"/>
    </location>
</feature>
<dbReference type="Gene3D" id="1.20.1250.20">
    <property type="entry name" value="MFS general substrate transporter like domains"/>
    <property type="match status" value="2"/>
</dbReference>
<keyword evidence="8" id="KW-1185">Reference proteome</keyword>
<evidence type="ECO:0000256" key="3">
    <source>
        <dbReference type="ARBA" id="ARBA00022989"/>
    </source>
</evidence>
<dbReference type="InterPro" id="IPR011701">
    <property type="entry name" value="MFS"/>
</dbReference>
<evidence type="ECO:0000313" key="8">
    <source>
        <dbReference type="Proteomes" id="UP000093044"/>
    </source>
</evidence>
<evidence type="ECO:0000259" key="6">
    <source>
        <dbReference type="PROSITE" id="PS50850"/>
    </source>
</evidence>
<organism evidence="7 8">
    <name type="scientific">Cloacibacillus porcorum</name>
    <dbReference type="NCBI Taxonomy" id="1197717"/>
    <lineage>
        <taxon>Bacteria</taxon>
        <taxon>Thermotogati</taxon>
        <taxon>Synergistota</taxon>
        <taxon>Synergistia</taxon>
        <taxon>Synergistales</taxon>
        <taxon>Synergistaceae</taxon>
        <taxon>Cloacibacillus</taxon>
    </lineage>
</organism>
<evidence type="ECO:0000256" key="5">
    <source>
        <dbReference type="SAM" id="Phobius"/>
    </source>
</evidence>
<dbReference type="InterPro" id="IPR036259">
    <property type="entry name" value="MFS_trans_sf"/>
</dbReference>
<dbReference type="Proteomes" id="UP000093044">
    <property type="component" value="Chromosome"/>
</dbReference>
<name>A0A1B2I347_9BACT</name>
<protein>
    <recommendedName>
        <fullName evidence="6">Major facilitator superfamily (MFS) profile domain-containing protein</fullName>
    </recommendedName>
</protein>
<dbReference type="SUPFAM" id="SSF103473">
    <property type="entry name" value="MFS general substrate transporter"/>
    <property type="match status" value="1"/>
</dbReference>
<dbReference type="PROSITE" id="PS50850">
    <property type="entry name" value="MFS"/>
    <property type="match status" value="1"/>
</dbReference>
<dbReference type="PANTHER" id="PTHR23531">
    <property type="entry name" value="QUINOLENE RESISTANCE PROTEIN NORA"/>
    <property type="match status" value="1"/>
</dbReference>
<dbReference type="GeneID" id="83057089"/>
<dbReference type="AlphaFoldDB" id="A0A1B2I347"/>
<feature type="domain" description="Major facilitator superfamily (MFS) profile" evidence="6">
    <location>
        <begin position="13"/>
        <end position="400"/>
    </location>
</feature>
<dbReference type="GO" id="GO:0016020">
    <property type="term" value="C:membrane"/>
    <property type="evidence" value="ECO:0007669"/>
    <property type="project" value="UniProtKB-SubCell"/>
</dbReference>
<dbReference type="InterPro" id="IPR005829">
    <property type="entry name" value="Sugar_transporter_CS"/>
</dbReference>
<dbReference type="InterPro" id="IPR020846">
    <property type="entry name" value="MFS_dom"/>
</dbReference>
<dbReference type="Pfam" id="PF07690">
    <property type="entry name" value="MFS_1"/>
    <property type="match status" value="2"/>
</dbReference>
<evidence type="ECO:0000313" key="7">
    <source>
        <dbReference type="EMBL" id="ANZ44389.1"/>
    </source>
</evidence>
<reference evidence="7" key="1">
    <citation type="submission" date="2016-08" db="EMBL/GenBank/DDBJ databases">
        <title>Complete genome of Cloacibacillus porcorum.</title>
        <authorList>
            <person name="Looft T."/>
            <person name="Bayles D.O."/>
            <person name="Alt D.P."/>
        </authorList>
    </citation>
    <scope>NUCLEOTIDE SEQUENCE [LARGE SCALE GENOMIC DNA]</scope>
    <source>
        <strain evidence="7">CL-84</strain>
    </source>
</reference>
<feature type="transmembrane region" description="Helical" evidence="5">
    <location>
        <begin position="345"/>
        <end position="368"/>
    </location>
</feature>
<evidence type="ECO:0000256" key="2">
    <source>
        <dbReference type="ARBA" id="ARBA00022692"/>
    </source>
</evidence>
<comment type="subcellular location">
    <subcellularLocation>
        <location evidence="1">Membrane</location>
        <topology evidence="1">Multi-pass membrane protein</topology>
    </subcellularLocation>
</comment>
<evidence type="ECO:0000256" key="4">
    <source>
        <dbReference type="ARBA" id="ARBA00023136"/>
    </source>
</evidence>
<evidence type="ECO:0000256" key="1">
    <source>
        <dbReference type="ARBA" id="ARBA00004141"/>
    </source>
</evidence>
<dbReference type="InterPro" id="IPR052714">
    <property type="entry name" value="MFS_Exporter"/>
</dbReference>
<proteinExistence type="predicted"/>
<dbReference type="PANTHER" id="PTHR23531:SF1">
    <property type="entry name" value="QUINOLENE RESISTANCE PROTEIN NORA"/>
    <property type="match status" value="1"/>
</dbReference>
<feature type="transmembrane region" description="Helical" evidence="5">
    <location>
        <begin position="47"/>
        <end position="67"/>
    </location>
</feature>
<feature type="transmembrane region" description="Helical" evidence="5">
    <location>
        <begin position="113"/>
        <end position="134"/>
    </location>
</feature>
<sequence>MPKIASPTRDNPSIPASAWGYILLFFCITFISAALESGYYFMLPYLAGIGISAGELGGVVMGVCYGVSFSLRPFIPIAEQRFGGRSLIRFGYGCFFVSAAGVALFAGTVKGVILWRAVAGVGFGIVGIMMTAYERQFIPENIRGRSIGLISTAYNLPSLIVVPAMEFLISEGFFKSYIFFFPLLVTAGIAAIRRLPPLPAENAATHEYGETEEKASYLVLLKRPQIIFFIISAMLFALTDAGQLRFVQLAQERGVAASYFFSVSAGTALLFRIIFGHLIDRLPRKLCAPVSTAVTAAMMFTMTFVSTPATLMLCGFIFGLAMGFGYPAFMCLTIDLGGRRYVTRLAVLFGLLYSSQFFITPIIMEFLIRLAGDAAGAYRLLYGAVFLAAAALVPLSPRVYRTKA</sequence>
<feature type="transmembrane region" description="Helical" evidence="5">
    <location>
        <begin position="256"/>
        <end position="274"/>
    </location>
</feature>
<dbReference type="STRING" id="1197717.BED41_04370"/>
<dbReference type="EMBL" id="CP016757">
    <property type="protein sequence ID" value="ANZ44389.1"/>
    <property type="molecule type" value="Genomic_DNA"/>
</dbReference>
<dbReference type="PROSITE" id="PS00217">
    <property type="entry name" value="SUGAR_TRANSPORT_2"/>
    <property type="match status" value="1"/>
</dbReference>
<feature type="transmembrane region" description="Helical" evidence="5">
    <location>
        <begin position="146"/>
        <end position="168"/>
    </location>
</feature>
<accession>A0A1B2I347</accession>
<gene>
    <name evidence="7" type="ORF">BED41_04370</name>
</gene>
<dbReference type="RefSeq" id="WP_066743474.1">
    <property type="nucleotide sequence ID" value="NZ_CP016757.1"/>
</dbReference>
<dbReference type="KEGG" id="cpor:BED41_04370"/>
<feature type="transmembrane region" description="Helical" evidence="5">
    <location>
        <begin position="380"/>
        <end position="400"/>
    </location>
</feature>
<feature type="transmembrane region" description="Helical" evidence="5">
    <location>
        <begin position="226"/>
        <end position="244"/>
    </location>
</feature>
<dbReference type="GO" id="GO:0022857">
    <property type="term" value="F:transmembrane transporter activity"/>
    <property type="evidence" value="ECO:0007669"/>
    <property type="project" value="InterPro"/>
</dbReference>
<feature type="transmembrane region" description="Helical" evidence="5">
    <location>
        <begin position="87"/>
        <end position="107"/>
    </location>
</feature>
<keyword evidence="4 5" id="KW-0472">Membrane</keyword>
<keyword evidence="2 5" id="KW-0812">Transmembrane</keyword>